<evidence type="ECO:0000313" key="2">
    <source>
        <dbReference type="Proteomes" id="UP000499080"/>
    </source>
</evidence>
<comment type="caution">
    <text evidence="1">The sequence shown here is derived from an EMBL/GenBank/DDBJ whole genome shotgun (WGS) entry which is preliminary data.</text>
</comment>
<keyword evidence="2" id="KW-1185">Reference proteome</keyword>
<organism evidence="1 2">
    <name type="scientific">Araneus ventricosus</name>
    <name type="common">Orbweaver spider</name>
    <name type="synonym">Epeira ventricosa</name>
    <dbReference type="NCBI Taxonomy" id="182803"/>
    <lineage>
        <taxon>Eukaryota</taxon>
        <taxon>Metazoa</taxon>
        <taxon>Ecdysozoa</taxon>
        <taxon>Arthropoda</taxon>
        <taxon>Chelicerata</taxon>
        <taxon>Arachnida</taxon>
        <taxon>Araneae</taxon>
        <taxon>Araneomorphae</taxon>
        <taxon>Entelegynae</taxon>
        <taxon>Araneoidea</taxon>
        <taxon>Araneidae</taxon>
        <taxon>Araneus</taxon>
    </lineage>
</organism>
<evidence type="ECO:0000313" key="1">
    <source>
        <dbReference type="EMBL" id="GBN82873.1"/>
    </source>
</evidence>
<dbReference type="Proteomes" id="UP000499080">
    <property type="component" value="Unassembled WGS sequence"/>
</dbReference>
<dbReference type="EMBL" id="BGPR01019765">
    <property type="protein sequence ID" value="GBN82873.1"/>
    <property type="molecule type" value="Genomic_DNA"/>
</dbReference>
<accession>A0A4Y2S4Q7</accession>
<protein>
    <submittedName>
        <fullName evidence="1">Calcium-binding mitochondrial carrier protein Aralar1</fullName>
    </submittedName>
</protein>
<gene>
    <name evidence="1" type="primary">aralar1_4</name>
    <name evidence="1" type="ORF">AVEN_39432_1</name>
</gene>
<name>A0A4Y2S4Q7_ARAVE</name>
<proteinExistence type="predicted"/>
<sequence length="105" mass="11995">MSRNMASAIGDVTFEDKAGMLKLLLFDYVFSRASCQYEGAQYTRRADPEKLEEIFKKYASVEKNGELFMTPEDFVRRFLGIYQGENYNPKTVKLLGSILDTSKDG</sequence>
<dbReference type="AlphaFoldDB" id="A0A4Y2S4Q7"/>
<dbReference type="OrthoDB" id="2161at2759"/>
<reference evidence="1 2" key="1">
    <citation type="journal article" date="2019" name="Sci. Rep.">
        <title>Orb-weaving spider Araneus ventricosus genome elucidates the spidroin gene catalogue.</title>
        <authorList>
            <person name="Kono N."/>
            <person name="Nakamura H."/>
            <person name="Ohtoshi R."/>
            <person name="Moran D.A.P."/>
            <person name="Shinohara A."/>
            <person name="Yoshida Y."/>
            <person name="Fujiwara M."/>
            <person name="Mori M."/>
            <person name="Tomita M."/>
            <person name="Arakawa K."/>
        </authorList>
    </citation>
    <scope>NUCLEOTIDE SEQUENCE [LARGE SCALE GENOMIC DNA]</scope>
</reference>